<dbReference type="Pfam" id="PF03724">
    <property type="entry name" value="META"/>
    <property type="match status" value="1"/>
</dbReference>
<dbReference type="EMBL" id="AP018933">
    <property type="protein sequence ID" value="BBG29619.1"/>
    <property type="molecule type" value="Genomic_DNA"/>
</dbReference>
<proteinExistence type="predicted"/>
<dbReference type="RefSeq" id="WP_051524230.1">
    <property type="nucleotide sequence ID" value="NZ_AP018933.1"/>
</dbReference>
<evidence type="ECO:0000259" key="2">
    <source>
        <dbReference type="Pfam" id="PF03724"/>
    </source>
</evidence>
<organism evidence="3 4">
    <name type="scientific">Zymobacter palmae</name>
    <dbReference type="NCBI Taxonomy" id="33074"/>
    <lineage>
        <taxon>Bacteria</taxon>
        <taxon>Pseudomonadati</taxon>
        <taxon>Pseudomonadota</taxon>
        <taxon>Gammaproteobacteria</taxon>
        <taxon>Oceanospirillales</taxon>
        <taxon>Halomonadaceae</taxon>
        <taxon>Zymobacter group</taxon>
        <taxon>Zymobacter</taxon>
    </lineage>
</organism>
<feature type="signal peptide" evidence="1">
    <location>
        <begin position="1"/>
        <end position="21"/>
    </location>
</feature>
<dbReference type="AlphaFoldDB" id="A0A348HDB7"/>
<keyword evidence="1" id="KW-0732">Signal</keyword>
<dbReference type="PROSITE" id="PS51257">
    <property type="entry name" value="PROKAR_LIPOPROTEIN"/>
    <property type="match status" value="1"/>
</dbReference>
<dbReference type="Proteomes" id="UP000267342">
    <property type="component" value="Chromosome"/>
</dbReference>
<evidence type="ECO:0000256" key="1">
    <source>
        <dbReference type="SAM" id="SignalP"/>
    </source>
</evidence>
<protein>
    <submittedName>
        <fullName evidence="3">Heat shock protein</fullName>
    </submittedName>
</protein>
<dbReference type="PANTHER" id="PTHR35535">
    <property type="entry name" value="HEAT SHOCK PROTEIN HSLJ"/>
    <property type="match status" value="1"/>
</dbReference>
<dbReference type="STRING" id="1123510.GCA_000620025_01606"/>
<keyword evidence="4" id="KW-1185">Reference proteome</keyword>
<dbReference type="InterPro" id="IPR005184">
    <property type="entry name" value="DUF306_Meta_HslJ"/>
</dbReference>
<dbReference type="InterPro" id="IPR053147">
    <property type="entry name" value="Hsp_HslJ-like"/>
</dbReference>
<dbReference type="PANTHER" id="PTHR35535:SF1">
    <property type="entry name" value="HEAT SHOCK PROTEIN HSLJ"/>
    <property type="match status" value="1"/>
</dbReference>
<dbReference type="InterPro" id="IPR038670">
    <property type="entry name" value="HslJ-like_sf"/>
</dbReference>
<dbReference type="Gene3D" id="2.40.128.270">
    <property type="match status" value="1"/>
</dbReference>
<feature type="chain" id="PRO_5016599951" evidence="1">
    <location>
        <begin position="22"/>
        <end position="163"/>
    </location>
</feature>
<sequence>MMKRSVVILGMAALLAGCGHSKTESDNTPPTLNDAVNNHVFELKEVDGKAIDSREVGAPSLSFVRNDDGSLRIAGQMCNSFSGSAKLDGQVLTAPMLAMTRRLCADDQLNALDHDIGAMLEKGATVEYGRGKLTLKANAKTLVYFIKVGSAAEEKPAASGGHH</sequence>
<name>A0A348HDB7_9GAMM</name>
<feature type="domain" description="DUF306" evidence="2">
    <location>
        <begin position="36"/>
        <end position="142"/>
    </location>
</feature>
<reference evidence="3 4" key="1">
    <citation type="submission" date="2018-09" db="EMBL/GenBank/DDBJ databases">
        <title>Zymobacter palmae IAM14233 (=T109) whole genome analysis.</title>
        <authorList>
            <person name="Yanase H."/>
        </authorList>
    </citation>
    <scope>NUCLEOTIDE SEQUENCE [LARGE SCALE GENOMIC DNA]</scope>
    <source>
        <strain evidence="3 4">IAM14233</strain>
    </source>
</reference>
<evidence type="ECO:0000313" key="3">
    <source>
        <dbReference type="EMBL" id="BBG29619.1"/>
    </source>
</evidence>
<gene>
    <name evidence="3" type="ORF">ZBT109_0843</name>
</gene>
<keyword evidence="3" id="KW-0346">Stress response</keyword>
<accession>A0A348HDB7</accession>
<dbReference type="KEGG" id="zpl:ZBT109_0843"/>
<evidence type="ECO:0000313" key="4">
    <source>
        <dbReference type="Proteomes" id="UP000267342"/>
    </source>
</evidence>
<dbReference type="OrthoDB" id="5600341at2"/>